<sequence>MMEWLPRGLPSIHAPIPICVPPKSGQKRPATSPAPPIPSPHHIQSPSTTPGAGNSSGANAAAQMTSNPALLNHVMSPNQLSGLQAASLQQQQQQHQAHQQAVAAAAAAAQAQQQQMVGVPGALTAAQASARGPFASALRNLAKQADIKEEDDINVNVRVERNERAVPLGAGSSGGGGVPGGGVAVGVPAAVSVANTNVVNVSNTTRSSMSNDRLPPTGGGGGGGQISGVDERIMAKKRAGSSPQPAEKIARMSSQQSVQMQPELLARSGFQPYRSDERLIHPAGAFPLDAYATFAGLPTMPPGPFLSPAGLPYSEQLYLDQRFQMLRAAGSHHTHPHALYPPMASPYASHLYSMIPSAALGLGSALHERMKLEEEHRARIAREEEHEREMQREKEQREREREREQREREQREKEQREREQREKEQREKEQKEKEARERELREKEREARERERQILSASHHYTSQLYSPLGRNLLGPMMPHLSLGLRAPPGALHSLPPMSAYHAASQRQSPHSAMGLNLGLPGLGSVPSLSHGPGGLPHHLQQSALGLAHPSAAGLTHPGFPGAALGLSHHGINLTHPHISPHHPAMVPSHQISPHSSSIASTSTTTTSPHNLNLSMQSNAGASMKVSVPNSVSQTSVSGLQSSTSMTQATSTLSSHIPQMSNSLYHSHHSSQQHLSSAGLAPTSAHQQPSTSMPLSLTSNSGRSHSASPITMKATTQSSNNNPGMHNQNGGRSASSPHAARQLAMSQTQHQQNAGIHDKQNTLTPSALEPATLDLTGSNSNSSVQVSSVASSGGGGHNTHPNELNGGSGVEATAVGERKDSSAGIAKNLSLNVSTTDKRSPSTSPTVAAKDNAAAYNMTVSNNADDPARQCSPNSAMSTTAEPHTSVSPPAKPTIGGGDSGVHGTGAGSGNYSNNSKVMAVPSETIVKTTGGDPTTDVFALKTQSVPPPNETVLPVVSVTDVQSTATPTNTNTNSSTHTHKTSPTTTTPDACASAGGVTSTTGGSTSPPVVSSSTNIVNNKTQPKANCDETVSSATPTTTTAAIEVNGGGGGAAAGGGGGR</sequence>
<dbReference type="PANTHER" id="PTHR40240:SF1">
    <property type="entry name" value="PLEXUS, ISOFORM A"/>
    <property type="match status" value="1"/>
</dbReference>
<feature type="compositionally biased region" description="Low complexity" evidence="1">
    <location>
        <begin position="777"/>
        <end position="791"/>
    </location>
</feature>
<name>A0A0A1X7F0_ZEUCU</name>
<accession>A0A0A1X7F0</accession>
<feature type="compositionally biased region" description="Polar residues" evidence="1">
    <location>
        <begin position="611"/>
        <end position="621"/>
    </location>
</feature>
<evidence type="ECO:0000313" key="2">
    <source>
        <dbReference type="EMBL" id="JAD06608.1"/>
    </source>
</evidence>
<reference evidence="2" key="1">
    <citation type="submission" date="2014-11" db="EMBL/GenBank/DDBJ databases">
        <authorList>
            <person name="Geib S."/>
        </authorList>
    </citation>
    <scope>NUCLEOTIDE SEQUENCE</scope>
</reference>
<feature type="region of interest" description="Disordered" evidence="1">
    <location>
        <begin position="12"/>
        <end position="61"/>
    </location>
</feature>
<dbReference type="PANTHER" id="PTHR40240">
    <property type="entry name" value="PLEXUS, ISOFORM A"/>
    <property type="match status" value="1"/>
</dbReference>
<feature type="compositionally biased region" description="Low complexity" evidence="1">
    <location>
        <begin position="640"/>
        <end position="665"/>
    </location>
</feature>
<feature type="region of interest" description="Disordered" evidence="1">
    <location>
        <begin position="579"/>
        <end position="757"/>
    </location>
</feature>
<feature type="compositionally biased region" description="Polar residues" evidence="1">
    <location>
        <begin position="1016"/>
        <end position="1034"/>
    </location>
</feature>
<feature type="compositionally biased region" description="Gly residues" evidence="1">
    <location>
        <begin position="895"/>
        <end position="909"/>
    </location>
</feature>
<reference evidence="2" key="2">
    <citation type="journal article" date="2015" name="Gigascience">
        <title>Reconstructing a comprehensive transcriptome assembly of a white-pupal translocated strain of the pest fruit fly Bactrocera cucurbitae.</title>
        <authorList>
            <person name="Sim S.B."/>
            <person name="Calla B."/>
            <person name="Hall B."/>
            <person name="DeRego T."/>
            <person name="Geib S.M."/>
        </authorList>
    </citation>
    <scope>NUCLEOTIDE SEQUENCE</scope>
</reference>
<feature type="compositionally biased region" description="Polar residues" evidence="1">
    <location>
        <begin position="684"/>
        <end position="736"/>
    </location>
</feature>
<feature type="compositionally biased region" description="Low complexity" evidence="1">
    <location>
        <begin position="588"/>
        <end position="610"/>
    </location>
</feature>
<feature type="region of interest" description="Disordered" evidence="1">
    <location>
        <begin position="832"/>
        <end position="851"/>
    </location>
</feature>
<feature type="region of interest" description="Disordered" evidence="1">
    <location>
        <begin position="204"/>
        <end position="224"/>
    </location>
</feature>
<feature type="compositionally biased region" description="Low complexity" evidence="1">
    <location>
        <begin position="965"/>
        <end position="1015"/>
    </location>
</feature>
<feature type="region of interest" description="Disordered" evidence="1">
    <location>
        <begin position="381"/>
        <end position="454"/>
    </location>
</feature>
<feature type="region of interest" description="Disordered" evidence="1">
    <location>
        <begin position="770"/>
        <end position="810"/>
    </location>
</feature>
<feature type="compositionally biased region" description="Polar residues" evidence="1">
    <location>
        <begin position="628"/>
        <end position="639"/>
    </location>
</feature>
<feature type="compositionally biased region" description="Polar residues" evidence="1">
    <location>
        <begin position="871"/>
        <end position="888"/>
    </location>
</feature>
<proteinExistence type="predicted"/>
<feature type="compositionally biased region" description="Polar residues" evidence="1">
    <location>
        <begin position="832"/>
        <end position="846"/>
    </location>
</feature>
<protein>
    <submittedName>
        <fullName evidence="2">Protein split ends</fullName>
    </submittedName>
</protein>
<feature type="compositionally biased region" description="Polar residues" evidence="1">
    <location>
        <begin position="744"/>
        <end position="754"/>
    </location>
</feature>
<dbReference type="EMBL" id="GBXI01007684">
    <property type="protein sequence ID" value="JAD06608.1"/>
    <property type="molecule type" value="Transcribed_RNA"/>
</dbReference>
<organism evidence="2">
    <name type="scientific">Zeugodacus cucurbitae</name>
    <name type="common">Melon fruit fly</name>
    <name type="synonym">Bactrocera cucurbitae</name>
    <dbReference type="NCBI Taxonomy" id="28588"/>
    <lineage>
        <taxon>Eukaryota</taxon>
        <taxon>Metazoa</taxon>
        <taxon>Ecdysozoa</taxon>
        <taxon>Arthropoda</taxon>
        <taxon>Hexapoda</taxon>
        <taxon>Insecta</taxon>
        <taxon>Pterygota</taxon>
        <taxon>Neoptera</taxon>
        <taxon>Endopterygota</taxon>
        <taxon>Diptera</taxon>
        <taxon>Brachycera</taxon>
        <taxon>Muscomorpha</taxon>
        <taxon>Tephritoidea</taxon>
        <taxon>Tephritidae</taxon>
        <taxon>Zeugodacus</taxon>
        <taxon>Zeugodacus</taxon>
    </lineage>
</organism>
<feature type="region of interest" description="Disordered" evidence="1">
    <location>
        <begin position="965"/>
        <end position="1061"/>
    </location>
</feature>
<gene>
    <name evidence="2" type="primary">spen_6</name>
    <name evidence="2" type="ORF">g.33030</name>
</gene>
<feature type="compositionally biased region" description="Low complexity" evidence="1">
    <location>
        <begin position="40"/>
        <end position="61"/>
    </location>
</feature>
<feature type="region of interest" description="Disordered" evidence="1">
    <location>
        <begin position="862"/>
        <end position="916"/>
    </location>
</feature>
<feature type="compositionally biased region" description="Basic and acidic residues" evidence="1">
    <location>
        <begin position="381"/>
        <end position="453"/>
    </location>
</feature>
<feature type="compositionally biased region" description="Gly residues" evidence="1">
    <location>
        <begin position="1047"/>
        <end position="1061"/>
    </location>
</feature>
<evidence type="ECO:0000256" key="1">
    <source>
        <dbReference type="SAM" id="MobiDB-lite"/>
    </source>
</evidence>
<dbReference type="AlphaFoldDB" id="A0A0A1X7F0"/>